<evidence type="ECO:0000256" key="3">
    <source>
        <dbReference type="PROSITE-ProRule" id="PRU00267"/>
    </source>
</evidence>
<dbReference type="Gene3D" id="1.10.30.10">
    <property type="entry name" value="High mobility group box domain"/>
    <property type="match status" value="1"/>
</dbReference>
<protein>
    <submittedName>
        <fullName evidence="7">Transcription factor Sox-5-like</fullName>
    </submittedName>
</protein>
<keyword evidence="2 3" id="KW-0539">Nucleus</keyword>
<dbReference type="GeneID" id="106819316"/>
<dbReference type="PROSITE" id="PS50118">
    <property type="entry name" value="HMG_BOX_2"/>
    <property type="match status" value="1"/>
</dbReference>
<dbReference type="InterPro" id="IPR009071">
    <property type="entry name" value="HMG_box_dom"/>
</dbReference>
<sequence>MLQRHHAEQIKLQQEQIIHQQQKIAELQHRFFAAASFNGKDVQQQQPQHPGVMLVPVYDTMAISAASPVSLIPSSHYTSPLLAGAGTTSIYPSPPGALTAQVSQWPGVHVSGSASASAMSAQPTLGSDDVGRPLNLSKPKSAASTPSPAPRPAHENCTPPLMLGKSIFPAPTYMTNPYAAALSPHIRQAVHNSGSPSGMINIKCEPQPTATSSSNCKPYPMHLYAPANSTTEQADAYGLGGQSKLLGAKIIRTQKEKSEGAPHIKRPMNAFMVWAKDERRKILKACPDMHNSNISKILGARWKGMSNTEKQPFYEEQSRLSKMHMEKHPDYRYRPRPKRTCIVDGKKLRISEYKSIMRSRRNDVMPSAHDKSHFSSTTTAQVHKMWYGTGSSLSYESLLGSAAGVTTAELLSRLSSSAAAAALTSPDTSSVTTMTTMSSGDDESTSTSQSPLPEARKDDDTVATSNG</sequence>
<dbReference type="SMART" id="SM00398">
    <property type="entry name" value="HMG"/>
    <property type="match status" value="1"/>
</dbReference>
<proteinExistence type="predicted"/>
<accession>A0ABM1F4T1</accession>
<dbReference type="Pfam" id="PF00505">
    <property type="entry name" value="HMG_box"/>
    <property type="match status" value="1"/>
</dbReference>
<evidence type="ECO:0000313" key="7">
    <source>
        <dbReference type="RefSeq" id="XP_014679452.1"/>
    </source>
</evidence>
<feature type="compositionally biased region" description="Low complexity" evidence="4">
    <location>
        <begin position="137"/>
        <end position="146"/>
    </location>
</feature>
<keyword evidence="1 3" id="KW-0238">DNA-binding</keyword>
<feature type="region of interest" description="Disordered" evidence="4">
    <location>
        <begin position="422"/>
        <end position="467"/>
    </location>
</feature>
<dbReference type="PANTHER" id="PTHR45789:SF2">
    <property type="entry name" value="FI18025P1"/>
    <property type="match status" value="1"/>
</dbReference>
<feature type="region of interest" description="Disordered" evidence="4">
    <location>
        <begin position="114"/>
        <end position="160"/>
    </location>
</feature>
<feature type="compositionally biased region" description="Low complexity" evidence="4">
    <location>
        <begin position="422"/>
        <end position="450"/>
    </location>
</feature>
<reference evidence="7" key="1">
    <citation type="submission" date="2025-08" db="UniProtKB">
        <authorList>
            <consortium name="RefSeq"/>
        </authorList>
    </citation>
    <scope>IDENTIFICATION</scope>
</reference>
<evidence type="ECO:0000256" key="2">
    <source>
        <dbReference type="ARBA" id="ARBA00023242"/>
    </source>
</evidence>
<dbReference type="CDD" id="cd22042">
    <property type="entry name" value="HMG-box_EGL13-like"/>
    <property type="match status" value="1"/>
</dbReference>
<feature type="domain" description="HMG box" evidence="5">
    <location>
        <begin position="264"/>
        <end position="332"/>
    </location>
</feature>
<dbReference type="PANTHER" id="PTHR45789">
    <property type="entry name" value="FI18025P1"/>
    <property type="match status" value="1"/>
</dbReference>
<keyword evidence="6" id="KW-1185">Reference proteome</keyword>
<dbReference type="Proteomes" id="UP000695022">
    <property type="component" value="Unplaced"/>
</dbReference>
<organism evidence="6 7">
    <name type="scientific">Priapulus caudatus</name>
    <name type="common">Priapulid worm</name>
    <dbReference type="NCBI Taxonomy" id="37621"/>
    <lineage>
        <taxon>Eukaryota</taxon>
        <taxon>Metazoa</taxon>
        <taxon>Ecdysozoa</taxon>
        <taxon>Scalidophora</taxon>
        <taxon>Priapulida</taxon>
        <taxon>Priapulimorpha</taxon>
        <taxon>Priapulimorphida</taxon>
        <taxon>Priapulidae</taxon>
        <taxon>Priapulus</taxon>
    </lineage>
</organism>
<dbReference type="InterPro" id="IPR036910">
    <property type="entry name" value="HMG_box_dom_sf"/>
</dbReference>
<evidence type="ECO:0000256" key="1">
    <source>
        <dbReference type="ARBA" id="ARBA00023125"/>
    </source>
</evidence>
<dbReference type="RefSeq" id="XP_014679452.1">
    <property type="nucleotide sequence ID" value="XM_014823966.1"/>
</dbReference>
<evidence type="ECO:0000256" key="4">
    <source>
        <dbReference type="SAM" id="MobiDB-lite"/>
    </source>
</evidence>
<gene>
    <name evidence="7" type="primary">LOC106819316</name>
</gene>
<feature type="DNA-binding region" description="HMG box" evidence="3">
    <location>
        <begin position="264"/>
        <end position="332"/>
    </location>
</feature>
<evidence type="ECO:0000259" key="5">
    <source>
        <dbReference type="PROSITE" id="PS50118"/>
    </source>
</evidence>
<evidence type="ECO:0000313" key="6">
    <source>
        <dbReference type="Proteomes" id="UP000695022"/>
    </source>
</evidence>
<dbReference type="InterPro" id="IPR051356">
    <property type="entry name" value="SOX/SOX-like_TF"/>
</dbReference>
<name>A0ABM1F4T1_PRICU</name>
<dbReference type="SUPFAM" id="SSF47095">
    <property type="entry name" value="HMG-box"/>
    <property type="match status" value="1"/>
</dbReference>